<reference evidence="3" key="1">
    <citation type="submission" date="2021-12" db="EMBL/GenBank/DDBJ databases">
        <authorList>
            <person name="King R."/>
        </authorList>
    </citation>
    <scope>NUCLEOTIDE SEQUENCE</scope>
</reference>
<name>A0A9P0F953_BEMTA</name>
<organism evidence="3 4">
    <name type="scientific">Bemisia tabaci</name>
    <name type="common">Sweetpotato whitefly</name>
    <name type="synonym">Aleurodes tabaci</name>
    <dbReference type="NCBI Taxonomy" id="7038"/>
    <lineage>
        <taxon>Eukaryota</taxon>
        <taxon>Metazoa</taxon>
        <taxon>Ecdysozoa</taxon>
        <taxon>Arthropoda</taxon>
        <taxon>Hexapoda</taxon>
        <taxon>Insecta</taxon>
        <taxon>Pterygota</taxon>
        <taxon>Neoptera</taxon>
        <taxon>Paraneoptera</taxon>
        <taxon>Hemiptera</taxon>
        <taxon>Sternorrhyncha</taxon>
        <taxon>Aleyrodoidea</taxon>
        <taxon>Aleyrodidae</taxon>
        <taxon>Aleyrodinae</taxon>
        <taxon>Bemisia</taxon>
    </lineage>
</organism>
<feature type="domain" description="MADF" evidence="2">
    <location>
        <begin position="11"/>
        <end position="68"/>
    </location>
</feature>
<evidence type="ECO:0000256" key="1">
    <source>
        <dbReference type="SAM" id="MobiDB-lite"/>
    </source>
</evidence>
<proteinExistence type="predicted"/>
<evidence type="ECO:0000313" key="4">
    <source>
        <dbReference type="Proteomes" id="UP001152759"/>
    </source>
</evidence>
<evidence type="ECO:0000313" key="3">
    <source>
        <dbReference type="EMBL" id="CAH0393266.1"/>
    </source>
</evidence>
<dbReference type="EMBL" id="OU963868">
    <property type="protein sequence ID" value="CAH0393266.1"/>
    <property type="molecule type" value="Genomic_DNA"/>
</dbReference>
<evidence type="ECO:0000259" key="2">
    <source>
        <dbReference type="Pfam" id="PF10545"/>
    </source>
</evidence>
<gene>
    <name evidence="3" type="ORF">BEMITA_LOCUS11688</name>
</gene>
<dbReference type="Pfam" id="PF10545">
    <property type="entry name" value="MADF_DNA_bdg"/>
    <property type="match status" value="1"/>
</dbReference>
<sequence length="239" mass="27639">MQWSREKKDEFIVELQKKPYLYDENDKDYKNRFLRSQARMELKFKFKSTYRGIGNRISRLKKSYFKPRALQKSSSPTLDQGKIDISSPRSKPLAKDQMWPGEIDGNNASMSAKDEINDNQSMNLPGDNDSRVGETLLNLQEGIVSSTGERTSMPDDINIHSEQVQSESENYRYLENNAIQTSGNISSFTSSLTNSFIKAHIGSYVSAKLKIYDENDSLKIIQEIKEIFFRYDFLREAKR</sequence>
<accession>A0A9P0F953</accession>
<protein>
    <recommendedName>
        <fullName evidence="2">MADF domain-containing protein</fullName>
    </recommendedName>
</protein>
<dbReference type="AlphaFoldDB" id="A0A9P0F953"/>
<dbReference type="Proteomes" id="UP001152759">
    <property type="component" value="Chromosome 7"/>
</dbReference>
<keyword evidence="4" id="KW-1185">Reference proteome</keyword>
<feature type="region of interest" description="Disordered" evidence="1">
    <location>
        <begin position="68"/>
        <end position="100"/>
    </location>
</feature>
<dbReference type="InterPro" id="IPR006578">
    <property type="entry name" value="MADF-dom"/>
</dbReference>